<dbReference type="PROSITE" id="PS51782">
    <property type="entry name" value="LYSM"/>
    <property type="match status" value="1"/>
</dbReference>
<dbReference type="SUPFAM" id="SSF53955">
    <property type="entry name" value="Lysozyme-like"/>
    <property type="match status" value="1"/>
</dbReference>
<dbReference type="InterPro" id="IPR023346">
    <property type="entry name" value="Lysozyme-like_dom_sf"/>
</dbReference>
<comment type="caution">
    <text evidence="4">The sequence shown here is derived from an EMBL/GenBank/DDBJ whole genome shotgun (WGS) entry which is preliminary data.</text>
</comment>
<name>A0A0R2NNW4_9LACO</name>
<evidence type="ECO:0000313" key="5">
    <source>
        <dbReference type="Proteomes" id="UP000051249"/>
    </source>
</evidence>
<dbReference type="CDD" id="cd00118">
    <property type="entry name" value="LysM"/>
    <property type="match status" value="1"/>
</dbReference>
<feature type="signal peptide" evidence="2">
    <location>
        <begin position="1"/>
        <end position="25"/>
    </location>
</feature>
<dbReference type="EMBL" id="JQCQ01000020">
    <property type="protein sequence ID" value="KRO24858.1"/>
    <property type="molecule type" value="Genomic_DNA"/>
</dbReference>
<dbReference type="Proteomes" id="UP000051249">
    <property type="component" value="Unassembled WGS sequence"/>
</dbReference>
<dbReference type="SUPFAM" id="SSF54106">
    <property type="entry name" value="LysM domain"/>
    <property type="match status" value="1"/>
</dbReference>
<evidence type="ECO:0000259" key="3">
    <source>
        <dbReference type="PROSITE" id="PS51782"/>
    </source>
</evidence>
<feature type="compositionally biased region" description="Low complexity" evidence="1">
    <location>
        <begin position="109"/>
        <end position="137"/>
    </location>
</feature>
<dbReference type="RefSeq" id="WP_057799716.1">
    <property type="nucleotide sequence ID" value="NZ_BJZZ01000018.1"/>
</dbReference>
<accession>A0A0R2NNW4</accession>
<gene>
    <name evidence="4" type="ORF">IV88_GL000687</name>
</gene>
<feature type="chain" id="PRO_5039145217" description="LysM domain-containing protein" evidence="2">
    <location>
        <begin position="26"/>
        <end position="219"/>
    </location>
</feature>
<proteinExistence type="predicted"/>
<feature type="domain" description="LysM" evidence="3">
    <location>
        <begin position="36"/>
        <end position="81"/>
    </location>
</feature>
<organism evidence="4 5">
    <name type="scientific">Pediococcus argentinicus</name>
    <dbReference type="NCBI Taxonomy" id="480391"/>
    <lineage>
        <taxon>Bacteria</taxon>
        <taxon>Bacillati</taxon>
        <taxon>Bacillota</taxon>
        <taxon>Bacilli</taxon>
        <taxon>Lactobacillales</taxon>
        <taxon>Lactobacillaceae</taxon>
        <taxon>Pediococcus</taxon>
    </lineage>
</organism>
<feature type="region of interest" description="Disordered" evidence="1">
    <location>
        <begin position="88"/>
        <end position="141"/>
    </location>
</feature>
<dbReference type="OrthoDB" id="117366at2"/>
<protein>
    <recommendedName>
        <fullName evidence="3">LysM domain-containing protein</fullName>
    </recommendedName>
</protein>
<evidence type="ECO:0000256" key="2">
    <source>
        <dbReference type="SAM" id="SignalP"/>
    </source>
</evidence>
<dbReference type="InterPro" id="IPR018392">
    <property type="entry name" value="LysM"/>
</dbReference>
<dbReference type="Gene3D" id="1.10.530.10">
    <property type="match status" value="1"/>
</dbReference>
<keyword evidence="2" id="KW-0732">Signal</keyword>
<dbReference type="AlphaFoldDB" id="A0A0R2NNW4"/>
<reference evidence="4 5" key="1">
    <citation type="journal article" date="2015" name="Genome Announc.">
        <title>Expanding the biotechnology potential of lactobacilli through comparative genomics of 213 strains and associated genera.</title>
        <authorList>
            <person name="Sun Z."/>
            <person name="Harris H.M."/>
            <person name="McCann A."/>
            <person name="Guo C."/>
            <person name="Argimon S."/>
            <person name="Zhang W."/>
            <person name="Yang X."/>
            <person name="Jeffery I.B."/>
            <person name="Cooney J.C."/>
            <person name="Kagawa T.F."/>
            <person name="Liu W."/>
            <person name="Song Y."/>
            <person name="Salvetti E."/>
            <person name="Wrobel A."/>
            <person name="Rasinkangas P."/>
            <person name="Parkhill J."/>
            <person name="Rea M.C."/>
            <person name="O'Sullivan O."/>
            <person name="Ritari J."/>
            <person name="Douillard F.P."/>
            <person name="Paul Ross R."/>
            <person name="Yang R."/>
            <person name="Briner A.E."/>
            <person name="Felis G.E."/>
            <person name="de Vos W.M."/>
            <person name="Barrangou R."/>
            <person name="Klaenhammer T.R."/>
            <person name="Caufield P.W."/>
            <person name="Cui Y."/>
            <person name="Zhang H."/>
            <person name="O'Toole P.W."/>
        </authorList>
    </citation>
    <scope>NUCLEOTIDE SEQUENCE [LARGE SCALE GENOMIC DNA]</scope>
    <source>
        <strain evidence="4 5">DSM 23026</strain>
    </source>
</reference>
<dbReference type="PATRIC" id="fig|480391.4.peg.696"/>
<dbReference type="SMART" id="SM00257">
    <property type="entry name" value="LysM"/>
    <property type="match status" value="1"/>
</dbReference>
<evidence type="ECO:0000313" key="4">
    <source>
        <dbReference type="EMBL" id="KRO24858.1"/>
    </source>
</evidence>
<dbReference type="Gene3D" id="3.10.350.10">
    <property type="entry name" value="LysM domain"/>
    <property type="match status" value="1"/>
</dbReference>
<evidence type="ECO:0000256" key="1">
    <source>
        <dbReference type="SAM" id="MobiDB-lite"/>
    </source>
</evidence>
<dbReference type="InterPro" id="IPR036779">
    <property type="entry name" value="LysM_dom_sf"/>
</dbReference>
<keyword evidence="5" id="KW-1185">Reference proteome</keyword>
<dbReference type="Pfam" id="PF01476">
    <property type="entry name" value="LysM"/>
    <property type="match status" value="1"/>
</dbReference>
<sequence length="219" mass="22552">MTNTSKLSKLAIALISSATLGSVMLAGNNSKVNADEIYTVKAGDTLSEISAKFGLNDYNGLAKSNHIKDVNVIEVGQKLVITDNGNVKQATTKDVQTLPEVDKSANNTQSNNSQKQAPAQQAPARTQAATNNASTTNVGGSASSVANAMAAKTGVSASTWQRIIMRESGGNGSISNASSGAYGYFQLLGHGEHAGMSAAEQVNMAASVYHAQGMAAWGE</sequence>